<dbReference type="EMBL" id="JANRML010000003">
    <property type="protein sequence ID" value="MCZ2220472.1"/>
    <property type="molecule type" value="Genomic_DNA"/>
</dbReference>
<proteinExistence type="predicted"/>
<keyword evidence="3" id="KW-1185">Reference proteome</keyword>
<protein>
    <recommendedName>
        <fullName evidence="4">Secreted protein</fullName>
    </recommendedName>
</protein>
<reference evidence="2" key="1">
    <citation type="submission" date="2022-08" db="EMBL/GenBank/DDBJ databases">
        <title>Corynebacterium sp. nov., isolated from clinical breast specimens.</title>
        <authorList>
            <person name="Zhang T."/>
        </authorList>
    </citation>
    <scope>NUCLEOTIDE SEQUENCE</scope>
    <source>
        <strain evidence="2">CCUG 57942</strain>
    </source>
</reference>
<keyword evidence="1" id="KW-0732">Signal</keyword>
<dbReference type="Proteomes" id="UP001071110">
    <property type="component" value="Unassembled WGS sequence"/>
</dbReference>
<comment type="caution">
    <text evidence="2">The sequence shown here is derived from an EMBL/GenBank/DDBJ whole genome shotgun (WGS) entry which is preliminary data.</text>
</comment>
<name>A0A9Q4IG97_9CORY</name>
<gene>
    <name evidence="2" type="ORF">NUW87_03680</name>
</gene>
<feature type="chain" id="PRO_5040269921" description="Secreted protein" evidence="1">
    <location>
        <begin position="35"/>
        <end position="170"/>
    </location>
</feature>
<evidence type="ECO:0000313" key="2">
    <source>
        <dbReference type="EMBL" id="MCZ2220472.1"/>
    </source>
</evidence>
<sequence>MKYPDFSDRNTRTGTIGLVAAGALLLAAPFMAQAATQSDEPEAPEVTEVAAGGATLRNADGSVLQCPQTDGGSDMVKWDCGDTRIQLRTEDSLGDEAELANAVTRLYWLASNGERITPDELDHPASGVYAVHRDGVSIAATERDNLTVYVAASDTYGREIVDRFVAEEAR</sequence>
<organism evidence="2 3">
    <name type="scientific">Corynebacterium pilbarense</name>
    <dbReference type="NCBI Taxonomy" id="1288393"/>
    <lineage>
        <taxon>Bacteria</taxon>
        <taxon>Bacillati</taxon>
        <taxon>Actinomycetota</taxon>
        <taxon>Actinomycetes</taxon>
        <taxon>Mycobacteriales</taxon>
        <taxon>Corynebacteriaceae</taxon>
        <taxon>Corynebacterium</taxon>
    </lineage>
</organism>
<feature type="signal peptide" evidence="1">
    <location>
        <begin position="1"/>
        <end position="34"/>
    </location>
</feature>
<evidence type="ECO:0000256" key="1">
    <source>
        <dbReference type="SAM" id="SignalP"/>
    </source>
</evidence>
<dbReference type="AlphaFoldDB" id="A0A9Q4IG97"/>
<accession>A0A9Q4IG97</accession>
<evidence type="ECO:0008006" key="4">
    <source>
        <dbReference type="Google" id="ProtNLM"/>
    </source>
</evidence>
<evidence type="ECO:0000313" key="3">
    <source>
        <dbReference type="Proteomes" id="UP001071110"/>
    </source>
</evidence>